<dbReference type="OrthoDB" id="117186at2"/>
<accession>A0A3S1AZ62</accession>
<dbReference type="InterPro" id="IPR032710">
    <property type="entry name" value="NTF2-like_dom_sf"/>
</dbReference>
<protein>
    <submittedName>
        <fullName evidence="1">Nuclear transport factor 2 family protein</fullName>
    </submittedName>
</protein>
<dbReference type="SUPFAM" id="SSF54427">
    <property type="entry name" value="NTF2-like"/>
    <property type="match status" value="1"/>
</dbReference>
<organism evidence="1 2">
    <name type="scientific">Chitinophaga solisilvae</name>
    <dbReference type="NCBI Taxonomy" id="1233460"/>
    <lineage>
        <taxon>Bacteria</taxon>
        <taxon>Pseudomonadati</taxon>
        <taxon>Bacteroidota</taxon>
        <taxon>Chitinophagia</taxon>
        <taxon>Chitinophagales</taxon>
        <taxon>Chitinophagaceae</taxon>
        <taxon>Chitinophaga</taxon>
    </lineage>
</organism>
<reference evidence="1" key="1">
    <citation type="submission" date="2020-05" db="EMBL/GenBank/DDBJ databases">
        <title>Chitinophaga laudate sp. nov., isolated from a tropical peat swamp.</title>
        <authorList>
            <person name="Goh C.B.S."/>
            <person name="Lee M.S."/>
            <person name="Parimannan S."/>
            <person name="Pasbakhsh P."/>
            <person name="Yule C.M."/>
            <person name="Rajandas H."/>
            <person name="Loke S."/>
            <person name="Croft L."/>
            <person name="Tan J.B.L."/>
        </authorList>
    </citation>
    <scope>NUCLEOTIDE SEQUENCE</scope>
    <source>
        <strain evidence="1">Mgbs1</strain>
    </source>
</reference>
<comment type="caution">
    <text evidence="1">The sequence shown here is derived from an EMBL/GenBank/DDBJ whole genome shotgun (WGS) entry which is preliminary data.</text>
</comment>
<keyword evidence="2" id="KW-1185">Reference proteome</keyword>
<dbReference type="AlphaFoldDB" id="A0A3S1AZ62"/>
<dbReference type="Gene3D" id="3.10.450.50">
    <property type="match status" value="1"/>
</dbReference>
<dbReference type="Proteomes" id="UP000281028">
    <property type="component" value="Unassembled WGS sequence"/>
</dbReference>
<dbReference type="EMBL" id="RIAR02000001">
    <property type="protein sequence ID" value="NSL85611.1"/>
    <property type="molecule type" value="Genomic_DNA"/>
</dbReference>
<proteinExistence type="predicted"/>
<gene>
    <name evidence="1" type="ORF">ECE50_002130</name>
</gene>
<dbReference type="CDD" id="cd00531">
    <property type="entry name" value="NTF2_like"/>
    <property type="match status" value="1"/>
</dbReference>
<sequence length="159" mass="17188">MKKITLTLAGFLMMGAAVQAQSTADSVKTVINNLFTAMRQADTAALQQCFAPGAVIQTAGTDKDGNPGVQTTAISGFAAAIGKMPAGTADERITFDALHIDGPLASVWTPYRFYLKQQFHHCGVNSFLLVRLPEGWKIQHVMDTRRKDGCVEERGSQTK</sequence>
<evidence type="ECO:0000313" key="2">
    <source>
        <dbReference type="Proteomes" id="UP000281028"/>
    </source>
</evidence>
<name>A0A3S1AZ62_9BACT</name>
<evidence type="ECO:0000313" key="1">
    <source>
        <dbReference type="EMBL" id="NSL85611.1"/>
    </source>
</evidence>